<sequence length="243" mass="28223">MFLSLLCHGGATDIDVAVYPFSPFVEKTSDNEWHGVTFDIIDALNAVQSDYHYRPVVTSPYRVYAEMYMGRFDMLLFQDVSWGWDVNKVIISTPLLDYSECYVARYKAGRDQNFFNELNKLTMIGVRGFHYFEKKTSLLLRDDSQIVNALLRDRGDFIRLGFYRLQDMLKQDPELRSKLIISIHPAQNYHLRAIFAATSDISIMVFQEHLASLARLGLLDDIWKKYGIQSRVDEDSTLDCNFK</sequence>
<dbReference type="Proteomes" id="UP001168216">
    <property type="component" value="Unassembled WGS sequence"/>
</dbReference>
<dbReference type="SUPFAM" id="SSF53850">
    <property type="entry name" value="Periplasmic binding protein-like II"/>
    <property type="match status" value="1"/>
</dbReference>
<protein>
    <submittedName>
        <fullName evidence="1">ABC transporter substrate-binding protein</fullName>
    </submittedName>
</protein>
<dbReference type="EMBL" id="JAOPLV010000001">
    <property type="protein sequence ID" value="MDM5138191.1"/>
    <property type="molecule type" value="Genomic_DNA"/>
</dbReference>
<accession>A0AAW7HRN8</accession>
<dbReference type="AlphaFoldDB" id="A0AAW7HRN8"/>
<evidence type="ECO:0000313" key="1">
    <source>
        <dbReference type="EMBL" id="MDM5138191.1"/>
    </source>
</evidence>
<reference evidence="1" key="1">
    <citation type="submission" date="2023-08" db="EMBL/GenBank/DDBJ databases">
        <title>WGS of Aeromonas isolates.</title>
        <authorList>
            <person name="Lee H."/>
        </authorList>
    </citation>
    <scope>NUCLEOTIDE SEQUENCE</scope>
    <source>
        <strain evidence="1">SL22</strain>
    </source>
</reference>
<organism evidence="1 2">
    <name type="scientific">Aeromonas bestiarum</name>
    <dbReference type="NCBI Taxonomy" id="105751"/>
    <lineage>
        <taxon>Bacteria</taxon>
        <taxon>Pseudomonadati</taxon>
        <taxon>Pseudomonadota</taxon>
        <taxon>Gammaproteobacteria</taxon>
        <taxon>Aeromonadales</taxon>
        <taxon>Aeromonadaceae</taxon>
        <taxon>Aeromonas</taxon>
    </lineage>
</organism>
<comment type="caution">
    <text evidence="1">The sequence shown here is derived from an EMBL/GenBank/DDBJ whole genome shotgun (WGS) entry which is preliminary data.</text>
</comment>
<name>A0AAW7HRN8_9GAMM</name>
<evidence type="ECO:0000313" key="2">
    <source>
        <dbReference type="Proteomes" id="UP001168216"/>
    </source>
</evidence>
<proteinExistence type="predicted"/>
<dbReference type="RefSeq" id="WP_290020899.1">
    <property type="nucleotide sequence ID" value="NZ_JAOPLV010000001.1"/>
</dbReference>
<gene>
    <name evidence="1" type="ORF">OB959_00055</name>
</gene>